<protein>
    <submittedName>
        <fullName evidence="1">Uncharacterized protein</fullName>
    </submittedName>
</protein>
<dbReference type="HOGENOM" id="CLU_1710974_0_0_6"/>
<accession>A0A098G2J4</accession>
<dbReference type="AlphaFoldDB" id="A0A098G2J4"/>
<keyword evidence="2" id="KW-1185">Reference proteome</keyword>
<gene>
    <name evidence="1" type="ORF">LFA_0760</name>
</gene>
<dbReference type="KEGG" id="lfa:LFA_0760"/>
<proteinExistence type="predicted"/>
<dbReference type="EMBL" id="LN614827">
    <property type="protein sequence ID" value="CEG56209.1"/>
    <property type="molecule type" value="Genomic_DNA"/>
</dbReference>
<organism evidence="1 2">
    <name type="scientific">Legionella fallonii LLAP-10</name>
    <dbReference type="NCBI Taxonomy" id="1212491"/>
    <lineage>
        <taxon>Bacteria</taxon>
        <taxon>Pseudomonadati</taxon>
        <taxon>Pseudomonadota</taxon>
        <taxon>Gammaproteobacteria</taxon>
        <taxon>Legionellales</taxon>
        <taxon>Legionellaceae</taxon>
        <taxon>Legionella</taxon>
    </lineage>
</organism>
<sequence length="153" mass="17203">MHASSESTSIIFAREINVDLAAAKLTCLGAHLLDTKACWLLRESSVVGLLTVTFYSNEEKEYKNNRIGFIDGEWVFVSADRNKALDFASKAETLSKSHLPENSAESLYELLRSNEFNPKNIVHPNGIEVSQTSAYRGYVDFDEDEPASRYSCW</sequence>
<evidence type="ECO:0000313" key="2">
    <source>
        <dbReference type="Proteomes" id="UP000032430"/>
    </source>
</evidence>
<name>A0A098G2J4_9GAMM</name>
<reference evidence="2" key="1">
    <citation type="submission" date="2014-09" db="EMBL/GenBank/DDBJ databases">
        <authorList>
            <person name="Gomez-Valero L."/>
        </authorList>
    </citation>
    <scope>NUCLEOTIDE SEQUENCE [LARGE SCALE GENOMIC DNA]</scope>
    <source>
        <strain evidence="2">ATCC700992</strain>
    </source>
</reference>
<dbReference type="Proteomes" id="UP000032430">
    <property type="component" value="Chromosome I"/>
</dbReference>
<evidence type="ECO:0000313" key="1">
    <source>
        <dbReference type="EMBL" id="CEG56209.1"/>
    </source>
</evidence>
<dbReference type="OrthoDB" id="5644921at2"/>
<dbReference type="RefSeq" id="WP_052673840.1">
    <property type="nucleotide sequence ID" value="NZ_LN614827.1"/>
</dbReference>